<name>G8Y011_PICSO</name>
<dbReference type="InParanoid" id="G8Y011"/>
<dbReference type="EMBL" id="FO082046">
    <property type="protein sequence ID" value="CCE87270.1"/>
    <property type="molecule type" value="Genomic_DNA"/>
</dbReference>
<proteinExistence type="predicted"/>
<gene>
    <name evidence="1" type="primary">Piso0_005816</name>
    <name evidence="1" type="ORF">GNLVRS01_PISO0N23223g</name>
</gene>
<dbReference type="Proteomes" id="UP000005222">
    <property type="component" value="Chromosome N"/>
</dbReference>
<dbReference type="AlphaFoldDB" id="G8Y011"/>
<keyword evidence="2" id="KW-1185">Reference proteome</keyword>
<evidence type="ECO:0000313" key="1">
    <source>
        <dbReference type="EMBL" id="CCE87270.1"/>
    </source>
</evidence>
<protein>
    <submittedName>
        <fullName evidence="1">Piso0_005816 protein</fullName>
    </submittedName>
</protein>
<accession>G8Y011</accession>
<dbReference type="HOGENOM" id="CLU_2171967_0_0_1"/>
<reference evidence="1 2" key="1">
    <citation type="journal article" date="2012" name="G3 (Bethesda)">
        <title>Pichia sorbitophila, an interspecies yeast hybrid reveals early steps of genome resolution following polyploidization.</title>
        <authorList>
            <person name="Leh Louis V."/>
            <person name="Despons L."/>
            <person name="Friedrich A."/>
            <person name="Martin T."/>
            <person name="Durrens P."/>
            <person name="Casaregola S."/>
            <person name="Neuveglise C."/>
            <person name="Fairhead C."/>
            <person name="Marck C."/>
            <person name="Cruz J.A."/>
            <person name="Straub M.L."/>
            <person name="Kugler V."/>
            <person name="Sacerdot C."/>
            <person name="Uzunov Z."/>
            <person name="Thierry A."/>
            <person name="Weiss S."/>
            <person name="Bleykasten C."/>
            <person name="De Montigny J."/>
            <person name="Jacques N."/>
            <person name="Jung P."/>
            <person name="Lemaire M."/>
            <person name="Mallet S."/>
            <person name="Morel G."/>
            <person name="Richard G.F."/>
            <person name="Sarkar A."/>
            <person name="Savel G."/>
            <person name="Schacherer J."/>
            <person name="Seret M.L."/>
            <person name="Talla E."/>
            <person name="Samson G."/>
            <person name="Jubin C."/>
            <person name="Poulain J."/>
            <person name="Vacherie B."/>
            <person name="Barbe V."/>
            <person name="Pelletier E."/>
            <person name="Sherman D.J."/>
            <person name="Westhof E."/>
            <person name="Weissenbach J."/>
            <person name="Baret P.V."/>
            <person name="Wincker P."/>
            <person name="Gaillardin C."/>
            <person name="Dujon B."/>
            <person name="Souciet J.L."/>
        </authorList>
    </citation>
    <scope>NUCLEOTIDE SEQUENCE [LARGE SCALE GENOMIC DNA]</scope>
    <source>
        <strain evidence="2">ATCC MYA-4447 / BCRC 22081 / CBS 7064 / NBRC 10061 / NRRL Y-12695</strain>
    </source>
</reference>
<evidence type="ECO:0000313" key="2">
    <source>
        <dbReference type="Proteomes" id="UP000005222"/>
    </source>
</evidence>
<sequence length="110" mass="11475">MSRDDTRHVCPPTSVGLKRGKAWWGVLAAAHAGFFPAPPPSGTASAVATGRLLPLVGLAARRKSPAQASLCLSPIRRPRGYTSRAATSRRCSQPVSVAIFVSSRSSFGCG</sequence>
<organism evidence="1 2">
    <name type="scientific">Pichia sorbitophila (strain ATCC MYA-4447 / BCRC 22081 / CBS 7064 / NBRC 10061 / NRRL Y-12695)</name>
    <name type="common">Hybrid yeast</name>
    <dbReference type="NCBI Taxonomy" id="559304"/>
    <lineage>
        <taxon>Eukaryota</taxon>
        <taxon>Fungi</taxon>
        <taxon>Dikarya</taxon>
        <taxon>Ascomycota</taxon>
        <taxon>Saccharomycotina</taxon>
        <taxon>Pichiomycetes</taxon>
        <taxon>Debaryomycetaceae</taxon>
        <taxon>Millerozyma</taxon>
    </lineage>
</organism>